<dbReference type="Gene3D" id="3.40.50.720">
    <property type="entry name" value="NAD(P)-binding Rossmann-like Domain"/>
    <property type="match status" value="1"/>
</dbReference>
<accession>A0A494Y2P7</accession>
<keyword evidence="5" id="KW-1185">Reference proteome</keyword>
<dbReference type="FunFam" id="3.40.50.720:FF:000084">
    <property type="entry name" value="Short-chain dehydrogenase reductase"/>
    <property type="match status" value="1"/>
</dbReference>
<dbReference type="PRINTS" id="PR00080">
    <property type="entry name" value="SDRFAMILY"/>
</dbReference>
<dbReference type="EMBL" id="RBZU01000003">
    <property type="protein sequence ID" value="RKP56569.1"/>
    <property type="molecule type" value="Genomic_DNA"/>
</dbReference>
<dbReference type="GO" id="GO:0016616">
    <property type="term" value="F:oxidoreductase activity, acting on the CH-OH group of donors, NAD or NADP as acceptor"/>
    <property type="evidence" value="ECO:0007669"/>
    <property type="project" value="UniProtKB-ARBA"/>
</dbReference>
<reference evidence="4 5" key="1">
    <citation type="submission" date="2018-10" db="EMBL/GenBank/DDBJ databases">
        <title>Robbsia sp. DHC34, isolated from soil.</title>
        <authorList>
            <person name="Gao Z.-H."/>
            <person name="Qiu L.-H."/>
        </authorList>
    </citation>
    <scope>NUCLEOTIDE SEQUENCE [LARGE SCALE GENOMIC DNA]</scope>
    <source>
        <strain evidence="4 5">DHC34</strain>
    </source>
</reference>
<gene>
    <name evidence="4" type="ORF">D7S86_09380</name>
</gene>
<evidence type="ECO:0000256" key="1">
    <source>
        <dbReference type="ARBA" id="ARBA00006484"/>
    </source>
</evidence>
<dbReference type="PRINTS" id="PR00081">
    <property type="entry name" value="GDHRDH"/>
</dbReference>
<evidence type="ECO:0000259" key="3">
    <source>
        <dbReference type="SMART" id="SM00822"/>
    </source>
</evidence>
<protein>
    <submittedName>
        <fullName evidence="4">SDR family oxidoreductase</fullName>
    </submittedName>
</protein>
<dbReference type="InterPro" id="IPR002347">
    <property type="entry name" value="SDR_fam"/>
</dbReference>
<dbReference type="InterPro" id="IPR036291">
    <property type="entry name" value="NAD(P)-bd_dom_sf"/>
</dbReference>
<comment type="caution">
    <text evidence="4">The sequence shown here is derived from an EMBL/GenBank/DDBJ whole genome shotgun (WGS) entry which is preliminary data.</text>
</comment>
<evidence type="ECO:0000313" key="4">
    <source>
        <dbReference type="EMBL" id="RKP56569.1"/>
    </source>
</evidence>
<dbReference type="OrthoDB" id="20590at2"/>
<dbReference type="SUPFAM" id="SSF51735">
    <property type="entry name" value="NAD(P)-binding Rossmann-fold domains"/>
    <property type="match status" value="1"/>
</dbReference>
<comment type="similarity">
    <text evidence="1">Belongs to the short-chain dehydrogenases/reductases (SDR) family.</text>
</comment>
<evidence type="ECO:0000256" key="2">
    <source>
        <dbReference type="ARBA" id="ARBA00023002"/>
    </source>
</evidence>
<name>A0A494Y2P7_9BURK</name>
<dbReference type="SMART" id="SM00822">
    <property type="entry name" value="PKS_KR"/>
    <property type="match status" value="1"/>
</dbReference>
<dbReference type="Proteomes" id="UP000270342">
    <property type="component" value="Unassembled WGS sequence"/>
</dbReference>
<feature type="domain" description="Ketoreductase" evidence="3">
    <location>
        <begin position="6"/>
        <end position="192"/>
    </location>
</feature>
<evidence type="ECO:0000313" key="5">
    <source>
        <dbReference type="Proteomes" id="UP000270342"/>
    </source>
</evidence>
<organism evidence="4 5">
    <name type="scientific">Pararobbsia silviterrae</name>
    <dbReference type="NCBI Taxonomy" id="1792498"/>
    <lineage>
        <taxon>Bacteria</taxon>
        <taxon>Pseudomonadati</taxon>
        <taxon>Pseudomonadota</taxon>
        <taxon>Betaproteobacteria</taxon>
        <taxon>Burkholderiales</taxon>
        <taxon>Burkholderiaceae</taxon>
        <taxon>Pararobbsia</taxon>
    </lineage>
</organism>
<dbReference type="PANTHER" id="PTHR42760">
    <property type="entry name" value="SHORT-CHAIN DEHYDROGENASES/REDUCTASES FAMILY MEMBER"/>
    <property type="match status" value="1"/>
</dbReference>
<sequence length="255" mass="26403">MNALTGVALVTGGGRGIGLAIARKLADEGMTIAIADLEQAQAEEGRSQLSGRGHLAVEMDVRDEASVDRGFDTVERELGPVRVLVSNAGVLLSGANGQRPQLWEIDLDNWETTFSVNARGTFLCSRAFVTRRRANPVADGRVVTLSSVAAQLGGYRSSAAYIASKSAVIGLTKAVAREGAAFGITANSVAPGLIDAPMFHQTVKGGVTADVNSMIPVGRLGQSEDVANAVAFLASPGAGYITGTVVDVNGGYRMQ</sequence>
<dbReference type="AlphaFoldDB" id="A0A494Y2P7"/>
<dbReference type="InterPro" id="IPR057326">
    <property type="entry name" value="KR_dom"/>
</dbReference>
<dbReference type="PANTHER" id="PTHR42760:SF133">
    <property type="entry name" value="3-OXOACYL-[ACYL-CARRIER-PROTEIN] REDUCTASE"/>
    <property type="match status" value="1"/>
</dbReference>
<dbReference type="RefSeq" id="WP_121085687.1">
    <property type="nucleotide sequence ID" value="NZ_RBZU01000003.1"/>
</dbReference>
<keyword evidence="2" id="KW-0560">Oxidoreductase</keyword>
<dbReference type="Pfam" id="PF13561">
    <property type="entry name" value="adh_short_C2"/>
    <property type="match status" value="1"/>
</dbReference>
<proteinExistence type="inferred from homology"/>